<evidence type="ECO:0000313" key="2">
    <source>
        <dbReference type="Proteomes" id="UP001343724"/>
    </source>
</evidence>
<dbReference type="Proteomes" id="UP001343724">
    <property type="component" value="Unassembled WGS sequence"/>
</dbReference>
<dbReference type="SUPFAM" id="SSF103032">
    <property type="entry name" value="Hypothetical protein YwqG"/>
    <property type="match status" value="1"/>
</dbReference>
<gene>
    <name evidence="1" type="ORF">VJ920_07910</name>
</gene>
<reference evidence="1 2" key="1">
    <citation type="submission" date="2024-01" db="EMBL/GenBank/DDBJ databases">
        <title>novel species in genus Adlercreutzia.</title>
        <authorList>
            <person name="Liu X."/>
        </authorList>
    </citation>
    <scope>NUCLEOTIDE SEQUENCE [LARGE SCALE GENOMIC DNA]</scope>
    <source>
        <strain evidence="1 2">R22</strain>
    </source>
</reference>
<dbReference type="PANTHER" id="PTHR36436">
    <property type="entry name" value="SLL5081 PROTEIN"/>
    <property type="match status" value="1"/>
</dbReference>
<dbReference type="InterPro" id="IPR015315">
    <property type="entry name" value="DUF1963"/>
</dbReference>
<dbReference type="Gene3D" id="2.30.320.10">
    <property type="entry name" value="YwqG-like"/>
    <property type="match status" value="1"/>
</dbReference>
<dbReference type="PANTHER" id="PTHR36436:SF6">
    <property type="entry name" value="SLL5081 PROTEIN"/>
    <property type="match status" value="1"/>
</dbReference>
<dbReference type="EMBL" id="JAYMFH010000010">
    <property type="protein sequence ID" value="MEC4295233.1"/>
    <property type="molecule type" value="Genomic_DNA"/>
</dbReference>
<keyword evidence="2" id="KW-1185">Reference proteome</keyword>
<sequence>MGIDRELRELTLALAEFVARPSLRFGVGERVADEFPGSKIGGSPLLPFCSEWPCDGAGRPLALLAQVDCSDLAPLSGFPRSGLLQFFVRGDGAEFGLDETGAYDAQDGFRVLYWAEGAEPLVPVAAPAGTEGRLPFKPRGCFRLRFAECASMQPATADDWRFDQLFTETWDRLMPDAPLRSFCRGPYDLPVLWRAFDFADDLMVLDILEVCPPRGSREQVGGWPTFEQVDPRAWPDAEGLKRYDTVLFQLGSSVDDRAVPHISWGDCGTGVFLINGDDLRHLDFSRVMYYWDCG</sequence>
<evidence type="ECO:0000313" key="1">
    <source>
        <dbReference type="EMBL" id="MEC4295233.1"/>
    </source>
</evidence>
<dbReference type="InterPro" id="IPR035948">
    <property type="entry name" value="YwqG-like_sf"/>
</dbReference>
<protein>
    <submittedName>
        <fullName evidence="1">DUF1963 domain-containing protein</fullName>
    </submittedName>
</protein>
<accession>A0ABU6IZH6</accession>
<dbReference type="RefSeq" id="WP_326440106.1">
    <property type="nucleotide sequence ID" value="NZ_JAYMFH010000010.1"/>
</dbReference>
<dbReference type="Pfam" id="PF09234">
    <property type="entry name" value="DUF1963"/>
    <property type="match status" value="1"/>
</dbReference>
<comment type="caution">
    <text evidence="1">The sequence shown here is derived from an EMBL/GenBank/DDBJ whole genome shotgun (WGS) entry which is preliminary data.</text>
</comment>
<proteinExistence type="predicted"/>
<name>A0ABU6IZH6_9ACTN</name>
<organism evidence="1 2">
    <name type="scientific">Adlercreutzia shanghongiae</name>
    <dbReference type="NCBI Taxonomy" id="3111773"/>
    <lineage>
        <taxon>Bacteria</taxon>
        <taxon>Bacillati</taxon>
        <taxon>Actinomycetota</taxon>
        <taxon>Coriobacteriia</taxon>
        <taxon>Eggerthellales</taxon>
        <taxon>Eggerthellaceae</taxon>
        <taxon>Adlercreutzia</taxon>
    </lineage>
</organism>